<evidence type="ECO:0000256" key="1">
    <source>
        <dbReference type="ARBA" id="ARBA00022857"/>
    </source>
</evidence>
<keyword evidence="2" id="KW-0560">Oxidoreductase</keyword>
<dbReference type="EMBL" id="BJWL01000011">
    <property type="protein sequence ID" value="GFY96812.1"/>
    <property type="molecule type" value="Genomic_DNA"/>
</dbReference>
<comment type="caution">
    <text evidence="3">The sequence shown here is derived from an EMBL/GenBank/DDBJ whole genome shotgun (WGS) entry which is preliminary data.</text>
</comment>
<organism evidence="3 4">
    <name type="scientific">Actinidia rufa</name>
    <dbReference type="NCBI Taxonomy" id="165716"/>
    <lineage>
        <taxon>Eukaryota</taxon>
        <taxon>Viridiplantae</taxon>
        <taxon>Streptophyta</taxon>
        <taxon>Embryophyta</taxon>
        <taxon>Tracheophyta</taxon>
        <taxon>Spermatophyta</taxon>
        <taxon>Magnoliopsida</taxon>
        <taxon>eudicotyledons</taxon>
        <taxon>Gunneridae</taxon>
        <taxon>Pentapetalae</taxon>
        <taxon>asterids</taxon>
        <taxon>Ericales</taxon>
        <taxon>Actinidiaceae</taxon>
        <taxon>Actinidia</taxon>
    </lineage>
</organism>
<proteinExistence type="predicted"/>
<keyword evidence="1" id="KW-0521">NADP</keyword>
<dbReference type="GO" id="GO:0016491">
    <property type="term" value="F:oxidoreductase activity"/>
    <property type="evidence" value="ECO:0007669"/>
    <property type="project" value="UniProtKB-KW"/>
</dbReference>
<dbReference type="PANTHER" id="PTHR42898">
    <property type="entry name" value="TROPINONE REDUCTASE"/>
    <property type="match status" value="1"/>
</dbReference>
<name>A0A7J0FDN4_9ERIC</name>
<dbReference type="Proteomes" id="UP000585474">
    <property type="component" value="Unassembled WGS sequence"/>
</dbReference>
<accession>A0A7J0FDN4</accession>
<dbReference type="AlphaFoldDB" id="A0A7J0FDN4"/>
<dbReference type="InterPro" id="IPR045000">
    <property type="entry name" value="TR"/>
</dbReference>
<sequence>MYKAQDQSSDTTVTVVMADEDESDVLLAVLADIQKDASLTLVKKLSEFSRKTKRCYRERRLEGYTDWRRVSIQGELLFDMGPVVLKRKMDKRSNYCTKARKSKRRGTWRIQSGTRAQGDGLRYVRKVCPDTSGATSARFVRTRKERWSHDNSQIDILCGAPRWGVQGTSVRRCSHFEAVKMDNLKTSDYPPTGWRGKLLSPAHLDESQSTWTSLSPVAKYWWLRKTERTVVASRREWVACEEHNGSRWYNGTLACGGTSRIRVDRAHLFEPNRCLQEWAAKGFTVTGSVCDASSRPQREQLLEKVSFLLNGKLNILVSVPTVI</sequence>
<evidence type="ECO:0000313" key="4">
    <source>
        <dbReference type="Proteomes" id="UP000585474"/>
    </source>
</evidence>
<dbReference type="PANTHER" id="PTHR42898:SF6">
    <property type="entry name" value="NADP-DEPENDENT MANNITOL DEHYDROGENASE"/>
    <property type="match status" value="1"/>
</dbReference>
<evidence type="ECO:0000313" key="3">
    <source>
        <dbReference type="EMBL" id="GFY96812.1"/>
    </source>
</evidence>
<dbReference type="OrthoDB" id="417891at2759"/>
<gene>
    <name evidence="3" type="ORF">Acr_11g0011180</name>
</gene>
<reference evidence="3 4" key="1">
    <citation type="submission" date="2019-07" db="EMBL/GenBank/DDBJ databases">
        <title>De Novo Assembly of kiwifruit Actinidia rufa.</title>
        <authorList>
            <person name="Sugita-Konishi S."/>
            <person name="Sato K."/>
            <person name="Mori E."/>
            <person name="Abe Y."/>
            <person name="Kisaki G."/>
            <person name="Hamano K."/>
            <person name="Suezawa K."/>
            <person name="Otani M."/>
            <person name="Fukuda T."/>
            <person name="Manabe T."/>
            <person name="Gomi K."/>
            <person name="Tabuchi M."/>
            <person name="Akimitsu K."/>
            <person name="Kataoka I."/>
        </authorList>
    </citation>
    <scope>NUCLEOTIDE SEQUENCE [LARGE SCALE GENOMIC DNA]</scope>
    <source>
        <strain evidence="4">cv. Fuchu</strain>
    </source>
</reference>
<protein>
    <submittedName>
        <fullName evidence="3">NAD(P)-binding Rossmann-fold superfamily protein</fullName>
    </submittedName>
</protein>
<keyword evidence="4" id="KW-1185">Reference proteome</keyword>
<evidence type="ECO:0000256" key="2">
    <source>
        <dbReference type="ARBA" id="ARBA00023002"/>
    </source>
</evidence>